<dbReference type="GO" id="GO:0006672">
    <property type="term" value="P:ceramide metabolic process"/>
    <property type="evidence" value="ECO:0007669"/>
    <property type="project" value="InterPro"/>
</dbReference>
<feature type="binding site" evidence="8">
    <location>
        <position position="63"/>
    </location>
    <ligand>
        <name>Zn(2+)</name>
        <dbReference type="ChEBI" id="CHEBI:29105"/>
        <note>catalytic</note>
    </ligand>
</feature>
<feature type="binding site" evidence="7">
    <location>
        <position position="6"/>
    </location>
    <ligand>
        <name>Ca(2+)</name>
        <dbReference type="ChEBI" id="CHEBI:29108"/>
    </ligand>
</feature>
<feature type="binding site" evidence="7">
    <location>
        <position position="8"/>
    </location>
    <ligand>
        <name>Ca(2+)</name>
        <dbReference type="ChEBI" id="CHEBI:29108"/>
    </ligand>
</feature>
<dbReference type="GO" id="GO:0005789">
    <property type="term" value="C:endoplasmic reticulum membrane"/>
    <property type="evidence" value="ECO:0007669"/>
    <property type="project" value="TreeGrafter"/>
</dbReference>
<sequence>MVAVKWCEAEVRTFEWTNTFSNLIFAITAYIGWRLAKERGLPFEFVAAELLLIVVFVGSVLFHGTAGASWRAELLDELPMMLLAHAYLWSVRDIHPWTRPPLWGRTLFVGAGVPIVGAVTYVWWQNYAVFINTLTFQYFLAGGIAFSASRKIGAPLRTWFWFIGTFAFGKIIWEIEQYRYREGTCPTSALNPVYWFHAGWHVFAAAAHHAAMRFHGELWVATRGKEV</sequence>
<feature type="transmembrane region" description="Helical" evidence="9">
    <location>
        <begin position="43"/>
        <end position="62"/>
    </location>
</feature>
<gene>
    <name evidence="10" type="ORF">PECAL_2P03280</name>
</gene>
<evidence type="ECO:0000256" key="3">
    <source>
        <dbReference type="ARBA" id="ARBA00022692"/>
    </source>
</evidence>
<evidence type="ECO:0000256" key="1">
    <source>
        <dbReference type="ARBA" id="ARBA00004141"/>
    </source>
</evidence>
<reference evidence="10" key="1">
    <citation type="submission" date="2021-11" db="EMBL/GenBank/DDBJ databases">
        <authorList>
            <consortium name="Genoscope - CEA"/>
            <person name="William W."/>
        </authorList>
    </citation>
    <scope>NUCLEOTIDE SEQUENCE</scope>
</reference>
<comment type="subcellular location">
    <subcellularLocation>
        <location evidence="1">Membrane</location>
        <topology evidence="1">Multi-pass membrane protein</topology>
    </subcellularLocation>
</comment>
<evidence type="ECO:0000313" key="10">
    <source>
        <dbReference type="EMBL" id="CAH0367314.1"/>
    </source>
</evidence>
<dbReference type="OrthoDB" id="187171at2759"/>
<evidence type="ECO:0000256" key="6">
    <source>
        <dbReference type="ARBA" id="ARBA00023136"/>
    </source>
</evidence>
<protein>
    <recommendedName>
        <fullName evidence="12">Alkaline ceramidase</fullName>
    </recommendedName>
</protein>
<comment type="cofactor">
    <cofactor evidence="8">
        <name>Zn(2+)</name>
        <dbReference type="ChEBI" id="CHEBI:29105"/>
    </cofactor>
</comment>
<keyword evidence="8" id="KW-0862">Zinc</keyword>
<dbReference type="GO" id="GO:0016811">
    <property type="term" value="F:hydrolase activity, acting on carbon-nitrogen (but not peptide) bonds, in linear amides"/>
    <property type="evidence" value="ECO:0007669"/>
    <property type="project" value="InterPro"/>
</dbReference>
<dbReference type="PANTHER" id="PTHR46187">
    <property type="entry name" value="ALKALINE CERAMIDASE 3"/>
    <property type="match status" value="1"/>
</dbReference>
<proteinExistence type="inferred from homology"/>
<evidence type="ECO:0000256" key="2">
    <source>
        <dbReference type="ARBA" id="ARBA00009780"/>
    </source>
</evidence>
<keyword evidence="6 9" id="KW-0472">Membrane</keyword>
<keyword evidence="4" id="KW-0378">Hydrolase</keyword>
<keyword evidence="11" id="KW-1185">Reference proteome</keyword>
<keyword evidence="7" id="KW-0106">Calcium</keyword>
<comment type="caution">
    <text evidence="10">The sequence shown here is derived from an EMBL/GenBank/DDBJ whole genome shotgun (WGS) entry which is preliminary data.</text>
</comment>
<evidence type="ECO:0008006" key="12">
    <source>
        <dbReference type="Google" id="ProtNLM"/>
    </source>
</evidence>
<keyword evidence="3 9" id="KW-0812">Transmembrane</keyword>
<dbReference type="Proteomes" id="UP000789595">
    <property type="component" value="Unassembled WGS sequence"/>
</dbReference>
<dbReference type="PANTHER" id="PTHR46187:SF3">
    <property type="entry name" value="ALKALINE CERAMIDASE 3"/>
    <property type="match status" value="1"/>
</dbReference>
<dbReference type="InterPro" id="IPR008901">
    <property type="entry name" value="ACER"/>
</dbReference>
<feature type="transmembrane region" description="Helical" evidence="9">
    <location>
        <begin position="130"/>
        <end position="149"/>
    </location>
</feature>
<name>A0A8J2WU52_9STRA</name>
<feature type="binding site" evidence="8">
    <location>
        <position position="197"/>
    </location>
    <ligand>
        <name>Zn(2+)</name>
        <dbReference type="ChEBI" id="CHEBI:29105"/>
        <note>catalytic</note>
    </ligand>
</feature>
<feature type="transmembrane region" description="Helical" evidence="9">
    <location>
        <begin position="102"/>
        <end position="124"/>
    </location>
</feature>
<dbReference type="EMBL" id="CAKKNE010000002">
    <property type="protein sequence ID" value="CAH0367314.1"/>
    <property type="molecule type" value="Genomic_DNA"/>
</dbReference>
<feature type="transmembrane region" description="Helical" evidence="9">
    <location>
        <begin position="156"/>
        <end position="173"/>
    </location>
</feature>
<evidence type="ECO:0000313" key="11">
    <source>
        <dbReference type="Proteomes" id="UP000789595"/>
    </source>
</evidence>
<feature type="binding site" evidence="7">
    <location>
        <position position="15"/>
    </location>
    <ligand>
        <name>Ca(2+)</name>
        <dbReference type="ChEBI" id="CHEBI:29108"/>
    </ligand>
</feature>
<dbReference type="Pfam" id="PF05875">
    <property type="entry name" value="Ceramidase"/>
    <property type="match status" value="1"/>
</dbReference>
<evidence type="ECO:0000256" key="9">
    <source>
        <dbReference type="SAM" id="Phobius"/>
    </source>
</evidence>
<evidence type="ECO:0000256" key="4">
    <source>
        <dbReference type="ARBA" id="ARBA00022801"/>
    </source>
</evidence>
<evidence type="ECO:0000256" key="5">
    <source>
        <dbReference type="ARBA" id="ARBA00022989"/>
    </source>
</evidence>
<accession>A0A8J2WU52</accession>
<feature type="transmembrane region" description="Helical" evidence="9">
    <location>
        <begin position="20"/>
        <end position="36"/>
    </location>
</feature>
<evidence type="ECO:0000256" key="8">
    <source>
        <dbReference type="PIRSR" id="PIRSR608901-2"/>
    </source>
</evidence>
<keyword evidence="7" id="KW-0479">Metal-binding</keyword>
<keyword evidence="5 9" id="KW-1133">Transmembrane helix</keyword>
<dbReference type="AlphaFoldDB" id="A0A8J2WU52"/>
<feature type="binding site" evidence="8">
    <location>
        <position position="201"/>
    </location>
    <ligand>
        <name>Zn(2+)</name>
        <dbReference type="ChEBI" id="CHEBI:29105"/>
        <note>catalytic</note>
    </ligand>
</feature>
<dbReference type="GO" id="GO:0046872">
    <property type="term" value="F:metal ion binding"/>
    <property type="evidence" value="ECO:0007669"/>
    <property type="project" value="UniProtKB-KW"/>
</dbReference>
<comment type="similarity">
    <text evidence="2">Belongs to the alkaline ceramidase family.</text>
</comment>
<evidence type="ECO:0000256" key="7">
    <source>
        <dbReference type="PIRSR" id="PIRSR608901-1"/>
    </source>
</evidence>
<organism evidence="10 11">
    <name type="scientific">Pelagomonas calceolata</name>
    <dbReference type="NCBI Taxonomy" id="35677"/>
    <lineage>
        <taxon>Eukaryota</taxon>
        <taxon>Sar</taxon>
        <taxon>Stramenopiles</taxon>
        <taxon>Ochrophyta</taxon>
        <taxon>Pelagophyceae</taxon>
        <taxon>Pelagomonadales</taxon>
        <taxon>Pelagomonadaceae</taxon>
        <taxon>Pelagomonas</taxon>
    </lineage>
</organism>